<reference evidence="1" key="1">
    <citation type="submission" date="2019-08" db="EMBL/GenBank/DDBJ databases">
        <authorList>
            <person name="Kucharzyk K."/>
            <person name="Murdoch R.W."/>
            <person name="Higgins S."/>
            <person name="Loffler F."/>
        </authorList>
    </citation>
    <scope>NUCLEOTIDE SEQUENCE</scope>
</reference>
<proteinExistence type="predicted"/>
<name>A0A645I8I7_9ZZZZ</name>
<dbReference type="EMBL" id="VSSQ01108933">
    <property type="protein sequence ID" value="MPN47440.1"/>
    <property type="molecule type" value="Genomic_DNA"/>
</dbReference>
<gene>
    <name evidence="1" type="ORF">SDC9_195042</name>
</gene>
<protein>
    <submittedName>
        <fullName evidence="1">Uncharacterized protein</fullName>
    </submittedName>
</protein>
<evidence type="ECO:0000313" key="1">
    <source>
        <dbReference type="EMBL" id="MPN47440.1"/>
    </source>
</evidence>
<accession>A0A645I8I7</accession>
<comment type="caution">
    <text evidence="1">The sequence shown here is derived from an EMBL/GenBank/DDBJ whole genome shotgun (WGS) entry which is preliminary data.</text>
</comment>
<dbReference type="AlphaFoldDB" id="A0A645I8I7"/>
<sequence>MRRLLHIAGKVVVCKCGAADGRNADGGADDIQLLQNLGNQLMHDAVRAARAKMLFHIGQPFGALIDDCHNCLHSFQRALCRLHQLHRRGERSAACAEEGDRFAAGERNLHIVDHLPHAHLRADNRLHTRAVGAGIQRLFRIRPERDRPEHPRLHARFAEFEHRRLTDPRRCAIGHEQHLRVVGPVFFILNFV</sequence>
<organism evidence="1">
    <name type="scientific">bioreactor metagenome</name>
    <dbReference type="NCBI Taxonomy" id="1076179"/>
    <lineage>
        <taxon>unclassified sequences</taxon>
        <taxon>metagenomes</taxon>
        <taxon>ecological metagenomes</taxon>
    </lineage>
</organism>